<feature type="region of interest" description="Disordered" evidence="1">
    <location>
        <begin position="309"/>
        <end position="338"/>
    </location>
</feature>
<organism evidence="2 3">
    <name type="scientific">Globodera rostochiensis</name>
    <name type="common">Golden nematode worm</name>
    <name type="synonym">Heterodera rostochiensis</name>
    <dbReference type="NCBI Taxonomy" id="31243"/>
    <lineage>
        <taxon>Eukaryota</taxon>
        <taxon>Metazoa</taxon>
        <taxon>Ecdysozoa</taxon>
        <taxon>Nematoda</taxon>
        <taxon>Chromadorea</taxon>
        <taxon>Rhabditida</taxon>
        <taxon>Tylenchina</taxon>
        <taxon>Tylenchomorpha</taxon>
        <taxon>Tylenchoidea</taxon>
        <taxon>Heteroderidae</taxon>
        <taxon>Heteroderinae</taxon>
        <taxon>Globodera</taxon>
    </lineage>
</organism>
<feature type="compositionally biased region" description="Basic and acidic residues" evidence="1">
    <location>
        <begin position="172"/>
        <end position="182"/>
    </location>
</feature>
<feature type="compositionally biased region" description="Low complexity" evidence="1">
    <location>
        <begin position="16"/>
        <end position="27"/>
    </location>
</feature>
<evidence type="ECO:0000256" key="1">
    <source>
        <dbReference type="SAM" id="MobiDB-lite"/>
    </source>
</evidence>
<protein>
    <submittedName>
        <fullName evidence="3">Uncharacterized protein</fullName>
    </submittedName>
</protein>
<reference evidence="3" key="1">
    <citation type="submission" date="2022-11" db="UniProtKB">
        <authorList>
            <consortium name="WormBaseParasite"/>
        </authorList>
    </citation>
    <scope>IDENTIFICATION</scope>
</reference>
<sequence length="338" mass="37220">MDFGGSHSNFVPRLPPSYSSSPSPMSPLKDQQIKCAGEVIVDPGKENVGAAPPNKSILKNATTLSLKKQQKKLLKNAAGTSVDSAKKPFDSQTLRKETLKSVAFGRTTRLENAVLANQSKIPTSSTANRTNRTVIFSQEAQLLHKLVMAQQAEIAELRAKVDDLIAAADDQRRSREEIKESDAEQQQQTGKADKQQQKQNPEMLDKAVQAIPERIIFASPSFTSIRTQLPASPILRTAKKEQHTPSAVMFPLRDRPLDKQPHQKQNPETVDKADSMADEGVQAIPERAIFASPPFISLRAQLPASPILRTAKKEQQTPSASLFPLRDASNQEKKLCFD</sequence>
<dbReference type="AlphaFoldDB" id="A0A914HHT5"/>
<feature type="compositionally biased region" description="Basic and acidic residues" evidence="1">
    <location>
        <begin position="329"/>
        <end position="338"/>
    </location>
</feature>
<feature type="region of interest" description="Disordered" evidence="1">
    <location>
        <begin position="172"/>
        <end position="201"/>
    </location>
</feature>
<keyword evidence="2" id="KW-1185">Reference proteome</keyword>
<proteinExistence type="predicted"/>
<evidence type="ECO:0000313" key="2">
    <source>
        <dbReference type="Proteomes" id="UP000887572"/>
    </source>
</evidence>
<dbReference type="Proteomes" id="UP000887572">
    <property type="component" value="Unplaced"/>
</dbReference>
<evidence type="ECO:0000313" key="3">
    <source>
        <dbReference type="WBParaSite" id="Gr19_v10_g17499.t1"/>
    </source>
</evidence>
<dbReference type="WBParaSite" id="Gr19_v10_g17499.t1">
    <property type="protein sequence ID" value="Gr19_v10_g17499.t1"/>
    <property type="gene ID" value="Gr19_v10_g17499"/>
</dbReference>
<feature type="region of interest" description="Disordered" evidence="1">
    <location>
        <begin position="1"/>
        <end position="31"/>
    </location>
</feature>
<name>A0A914HHT5_GLORO</name>
<accession>A0A914HHT5</accession>